<dbReference type="AlphaFoldDB" id="A0A914N8C6"/>
<sequence length="106" mass="12546">MGINMLEMPGMVRQSKEWAELYNDALDRFYMHKLTFTEAHHILVSVSEVLHEKDFNIKIIEDALNKTTINYEINEELNEPVLAKYIPRDRIELTYWGIYLLNNGET</sequence>
<name>A0A914N8C6_MELIC</name>
<organism evidence="1 2">
    <name type="scientific">Meloidogyne incognita</name>
    <name type="common">Southern root-knot nematode worm</name>
    <name type="synonym">Oxyuris incognita</name>
    <dbReference type="NCBI Taxonomy" id="6306"/>
    <lineage>
        <taxon>Eukaryota</taxon>
        <taxon>Metazoa</taxon>
        <taxon>Ecdysozoa</taxon>
        <taxon>Nematoda</taxon>
        <taxon>Chromadorea</taxon>
        <taxon>Rhabditida</taxon>
        <taxon>Tylenchina</taxon>
        <taxon>Tylenchomorpha</taxon>
        <taxon>Tylenchoidea</taxon>
        <taxon>Meloidogynidae</taxon>
        <taxon>Meloidogyninae</taxon>
        <taxon>Meloidogyne</taxon>
        <taxon>Meloidogyne incognita group</taxon>
    </lineage>
</organism>
<evidence type="ECO:0000313" key="2">
    <source>
        <dbReference type="WBParaSite" id="Minc3s04517g36455"/>
    </source>
</evidence>
<protein>
    <submittedName>
        <fullName evidence="2">Uncharacterized protein</fullName>
    </submittedName>
</protein>
<keyword evidence="1" id="KW-1185">Reference proteome</keyword>
<evidence type="ECO:0000313" key="1">
    <source>
        <dbReference type="Proteomes" id="UP000887563"/>
    </source>
</evidence>
<dbReference type="Proteomes" id="UP000887563">
    <property type="component" value="Unplaced"/>
</dbReference>
<dbReference type="WBParaSite" id="Minc3s04517g36455">
    <property type="protein sequence ID" value="Minc3s04517g36455"/>
    <property type="gene ID" value="Minc3s04517g36455"/>
</dbReference>
<proteinExistence type="predicted"/>
<reference evidence="2" key="1">
    <citation type="submission" date="2022-11" db="UniProtKB">
        <authorList>
            <consortium name="WormBaseParasite"/>
        </authorList>
    </citation>
    <scope>IDENTIFICATION</scope>
</reference>
<accession>A0A914N8C6</accession>